<dbReference type="Pfam" id="PF23259">
    <property type="entry name" value="CHX17_C"/>
    <property type="match status" value="1"/>
</dbReference>
<comment type="caution">
    <text evidence="13">The sequence shown here is derived from an EMBL/GenBank/DDBJ whole genome shotgun (WGS) entry which is preliminary data.</text>
</comment>
<feature type="transmembrane region" description="Helical" evidence="10">
    <location>
        <begin position="163"/>
        <end position="182"/>
    </location>
</feature>
<dbReference type="InterPro" id="IPR057290">
    <property type="entry name" value="CHX17_C"/>
</dbReference>
<keyword evidence="14" id="KW-1185">Reference proteome</keyword>
<feature type="transmembrane region" description="Helical" evidence="10">
    <location>
        <begin position="96"/>
        <end position="117"/>
    </location>
</feature>
<dbReference type="InterPro" id="IPR050794">
    <property type="entry name" value="CPA2_transporter"/>
</dbReference>
<protein>
    <submittedName>
        <fullName evidence="13">Cation/H+ exchanger</fullName>
    </submittedName>
</protein>
<keyword evidence="4 10" id="KW-0812">Transmembrane</keyword>
<keyword evidence="2" id="KW-0813">Transport</keyword>
<evidence type="ECO:0000259" key="11">
    <source>
        <dbReference type="Pfam" id="PF00999"/>
    </source>
</evidence>
<feature type="transmembrane region" description="Helical" evidence="10">
    <location>
        <begin position="416"/>
        <end position="435"/>
    </location>
</feature>
<evidence type="ECO:0000256" key="5">
    <source>
        <dbReference type="ARBA" id="ARBA00022958"/>
    </source>
</evidence>
<proteinExistence type="inferred from homology"/>
<feature type="transmembrane region" description="Helical" evidence="10">
    <location>
        <begin position="194"/>
        <end position="216"/>
    </location>
</feature>
<dbReference type="GO" id="GO:0006885">
    <property type="term" value="P:regulation of pH"/>
    <property type="evidence" value="ECO:0007669"/>
    <property type="project" value="TreeGrafter"/>
</dbReference>
<accession>A0A1R3HF45</accession>
<evidence type="ECO:0000256" key="8">
    <source>
        <dbReference type="ARBA" id="ARBA00023136"/>
    </source>
</evidence>
<feature type="transmembrane region" description="Helical" evidence="10">
    <location>
        <begin position="34"/>
        <end position="55"/>
    </location>
</feature>
<evidence type="ECO:0000256" key="3">
    <source>
        <dbReference type="ARBA" id="ARBA00022538"/>
    </source>
</evidence>
<feature type="transmembrane region" description="Helical" evidence="10">
    <location>
        <begin position="129"/>
        <end position="151"/>
    </location>
</feature>
<evidence type="ECO:0000256" key="9">
    <source>
        <dbReference type="ARBA" id="ARBA00038341"/>
    </source>
</evidence>
<feature type="transmembrane region" description="Helical" evidence="10">
    <location>
        <begin position="320"/>
        <end position="337"/>
    </location>
</feature>
<keyword evidence="5" id="KW-0630">Potassium</keyword>
<evidence type="ECO:0000256" key="10">
    <source>
        <dbReference type="SAM" id="Phobius"/>
    </source>
</evidence>
<comment type="similarity">
    <text evidence="9">Belongs to the monovalent cation:proton antiporter 2 (CPA2) transporter (TC 2.A.37) family. CHX (TC 2.A.37.4) subfamily.</text>
</comment>
<evidence type="ECO:0000256" key="4">
    <source>
        <dbReference type="ARBA" id="ARBA00022692"/>
    </source>
</evidence>
<dbReference type="GO" id="GO:0006813">
    <property type="term" value="P:potassium ion transport"/>
    <property type="evidence" value="ECO:0007669"/>
    <property type="project" value="UniProtKB-KW"/>
</dbReference>
<evidence type="ECO:0000259" key="12">
    <source>
        <dbReference type="Pfam" id="PF23259"/>
    </source>
</evidence>
<dbReference type="GO" id="GO:0015297">
    <property type="term" value="F:antiporter activity"/>
    <property type="evidence" value="ECO:0007669"/>
    <property type="project" value="InterPro"/>
</dbReference>
<feature type="domain" description="Cation/H+ exchanger transmembrane" evidence="11">
    <location>
        <begin position="51"/>
        <end position="430"/>
    </location>
</feature>
<evidence type="ECO:0000256" key="1">
    <source>
        <dbReference type="ARBA" id="ARBA00004141"/>
    </source>
</evidence>
<dbReference type="GO" id="GO:0012505">
    <property type="term" value="C:endomembrane system"/>
    <property type="evidence" value="ECO:0007669"/>
    <property type="project" value="TreeGrafter"/>
</dbReference>
<keyword evidence="3" id="KW-0633">Potassium transport</keyword>
<keyword evidence="8 10" id="KW-0472">Membrane</keyword>
<dbReference type="OrthoDB" id="1612738at2759"/>
<sequence>MANNANLHPKLCISLEKELNNRGIFYNGNPFEKIVPVFFLQAICPVLLSWALYFILRPLKQSKFVCNVLAGIILGPSVLGRSKLYMDKMFAPKEMVLLSTFSAMAAPLCFFILFIKMNPTMMFKQAKNTWKISLASFLIPFILTLTLTVWLRDSLPGVKGGDVFPIQFSVCSCLSFFIVITHSLDKLHLLTSELGQLATSITVFNEIVILLITIIGFQSHAGHKDYSFGMHLLHSTLPKCGLILFAILVSRPVINWIIKTTPKGKPVDQSYVIGIIVWTLLLGMAMDALGASFIPAAIVMGIIIPDGPPLGATIIQKSELFITEFFLPLFFVRIGYYTDLSAIVDMKELFVFVALILASYVGRLIGCYLFASSVNISKYDAIMLSLILSLQGIVELNQASRWIQAKLLDEQNYSTFVASIVVLNAIITPIIEIFYKPDQIKSTDSGVSLKLRSSRSLGTTSIIGELRIISCIEEEDNVPSILRLLEAMNPRKMSPICVYVIHLVPLATQTVPLLIPYTNHRKMFIKPNDSDNIMRAFLNYSKNSHGPVQIQPFKMVSPMKYIHEPICSLAESISAPLLLVPFFKTKQAHNPEGISQIFNTRIQEYARCTVGILVDRAQRRPKHVRSTGFSYNVAVVFLGGADDREALVFAARMSSHPNVAITVLRIRLIGKGFENERDLDESFFGEFKAMNVNNPCFFCHEMEAENSEQVMNGLRSLGQSFDLVVVGKRQGCNSQFEEQLSGWTEFRELGVIGDAIAQPDFCGGMMSVLVLRHFGTPNNSQRILHM</sequence>
<comment type="subcellular location">
    <subcellularLocation>
        <location evidence="1">Membrane</location>
        <topology evidence="1">Multi-pass membrane protein</topology>
    </subcellularLocation>
</comment>
<dbReference type="PANTHER" id="PTHR32468">
    <property type="entry name" value="CATION/H + ANTIPORTER"/>
    <property type="match status" value="1"/>
</dbReference>
<evidence type="ECO:0000256" key="2">
    <source>
        <dbReference type="ARBA" id="ARBA00022448"/>
    </source>
</evidence>
<dbReference type="PANTHER" id="PTHR32468:SF168">
    <property type="entry name" value="CATION_H(+) ANTIPORTER 15-LIKE"/>
    <property type="match status" value="1"/>
</dbReference>
<organism evidence="13 14">
    <name type="scientific">Corchorus olitorius</name>
    <dbReference type="NCBI Taxonomy" id="93759"/>
    <lineage>
        <taxon>Eukaryota</taxon>
        <taxon>Viridiplantae</taxon>
        <taxon>Streptophyta</taxon>
        <taxon>Embryophyta</taxon>
        <taxon>Tracheophyta</taxon>
        <taxon>Spermatophyta</taxon>
        <taxon>Magnoliopsida</taxon>
        <taxon>eudicotyledons</taxon>
        <taxon>Gunneridae</taxon>
        <taxon>Pentapetalae</taxon>
        <taxon>rosids</taxon>
        <taxon>malvids</taxon>
        <taxon>Malvales</taxon>
        <taxon>Malvaceae</taxon>
        <taxon>Grewioideae</taxon>
        <taxon>Apeibeae</taxon>
        <taxon>Corchorus</taxon>
    </lineage>
</organism>
<dbReference type="EMBL" id="AWUE01020328">
    <property type="protein sequence ID" value="OMO68933.1"/>
    <property type="molecule type" value="Genomic_DNA"/>
</dbReference>
<feature type="transmembrane region" description="Helical" evidence="10">
    <location>
        <begin position="236"/>
        <end position="258"/>
    </location>
</feature>
<name>A0A1R3HF45_9ROSI</name>
<dbReference type="AlphaFoldDB" id="A0A1R3HF45"/>
<feature type="transmembrane region" description="Helical" evidence="10">
    <location>
        <begin position="64"/>
        <end position="84"/>
    </location>
</feature>
<dbReference type="GO" id="GO:1902600">
    <property type="term" value="P:proton transmembrane transport"/>
    <property type="evidence" value="ECO:0007669"/>
    <property type="project" value="InterPro"/>
</dbReference>
<feature type="transmembrane region" description="Helical" evidence="10">
    <location>
        <begin position="270"/>
        <end position="300"/>
    </location>
</feature>
<dbReference type="InterPro" id="IPR006153">
    <property type="entry name" value="Cation/H_exchanger_TM"/>
</dbReference>
<keyword evidence="6 10" id="KW-1133">Transmembrane helix</keyword>
<feature type="transmembrane region" description="Helical" evidence="10">
    <location>
        <begin position="496"/>
        <end position="517"/>
    </location>
</feature>
<evidence type="ECO:0000256" key="6">
    <source>
        <dbReference type="ARBA" id="ARBA00022989"/>
    </source>
</evidence>
<feature type="transmembrane region" description="Helical" evidence="10">
    <location>
        <begin position="349"/>
        <end position="371"/>
    </location>
</feature>
<gene>
    <name evidence="13" type="ORF">COLO4_29342</name>
</gene>
<dbReference type="Pfam" id="PF00999">
    <property type="entry name" value="Na_H_Exchanger"/>
    <property type="match status" value="1"/>
</dbReference>
<dbReference type="InterPro" id="IPR038770">
    <property type="entry name" value="Na+/solute_symporter_sf"/>
</dbReference>
<keyword evidence="7" id="KW-0406">Ion transport</keyword>
<evidence type="ECO:0000313" key="14">
    <source>
        <dbReference type="Proteomes" id="UP000187203"/>
    </source>
</evidence>
<dbReference type="GO" id="GO:0016020">
    <property type="term" value="C:membrane"/>
    <property type="evidence" value="ECO:0007669"/>
    <property type="project" value="UniProtKB-SubCell"/>
</dbReference>
<dbReference type="Gene3D" id="1.20.1530.20">
    <property type="match status" value="1"/>
</dbReference>
<evidence type="ECO:0000313" key="13">
    <source>
        <dbReference type="EMBL" id="OMO68933.1"/>
    </source>
</evidence>
<reference evidence="14" key="1">
    <citation type="submission" date="2013-09" db="EMBL/GenBank/DDBJ databases">
        <title>Corchorus olitorius genome sequencing.</title>
        <authorList>
            <person name="Alam M."/>
            <person name="Haque M.S."/>
            <person name="Islam M.S."/>
            <person name="Emdad E.M."/>
            <person name="Islam M.M."/>
            <person name="Ahmed B."/>
            <person name="Halim A."/>
            <person name="Hossen Q.M.M."/>
            <person name="Hossain M.Z."/>
            <person name="Ahmed R."/>
            <person name="Khan M.M."/>
            <person name="Islam R."/>
            <person name="Rashid M.M."/>
            <person name="Khan S.A."/>
            <person name="Rahman M.S."/>
            <person name="Alam M."/>
            <person name="Yahiya A.S."/>
            <person name="Khan M.S."/>
            <person name="Azam M.S."/>
            <person name="Haque T."/>
            <person name="Lashkar M.Z.H."/>
            <person name="Akhand A.I."/>
            <person name="Morshed G."/>
            <person name="Roy S."/>
            <person name="Uddin K.S."/>
            <person name="Rabeya T."/>
            <person name="Hossain A.S."/>
            <person name="Chowdhury A."/>
            <person name="Snigdha A.R."/>
            <person name="Mortoza M.S."/>
            <person name="Matin S.A."/>
            <person name="Hoque S.M.E."/>
            <person name="Islam M.K."/>
            <person name="Roy D.K."/>
            <person name="Haider R."/>
            <person name="Moosa M.M."/>
            <person name="Elias S.M."/>
            <person name="Hasan A.M."/>
            <person name="Jahan S."/>
            <person name="Shafiuddin M."/>
            <person name="Mahmood N."/>
            <person name="Shommy N.S."/>
        </authorList>
    </citation>
    <scope>NUCLEOTIDE SEQUENCE [LARGE SCALE GENOMIC DNA]</scope>
    <source>
        <strain evidence="14">cv. O-4</strain>
    </source>
</reference>
<evidence type="ECO:0000256" key="7">
    <source>
        <dbReference type="ARBA" id="ARBA00023065"/>
    </source>
</evidence>
<dbReference type="Proteomes" id="UP000187203">
    <property type="component" value="Unassembled WGS sequence"/>
</dbReference>
<feature type="domain" description="Cation/H(+) antiporter C-terminal" evidence="12">
    <location>
        <begin position="631"/>
        <end position="772"/>
    </location>
</feature>